<dbReference type="EMBL" id="FONR01000007">
    <property type="protein sequence ID" value="SFF47602.1"/>
    <property type="molecule type" value="Genomic_DNA"/>
</dbReference>
<feature type="region of interest" description="Disordered" evidence="1">
    <location>
        <begin position="1"/>
        <end position="45"/>
    </location>
</feature>
<protein>
    <submittedName>
        <fullName evidence="2">Uncharacterized protein</fullName>
    </submittedName>
</protein>
<dbReference type="AlphaFoldDB" id="A0A1I2IYK3"/>
<organism evidence="2 3">
    <name type="scientific">Streptomyces mirabilis</name>
    <dbReference type="NCBI Taxonomy" id="68239"/>
    <lineage>
        <taxon>Bacteria</taxon>
        <taxon>Bacillati</taxon>
        <taxon>Actinomycetota</taxon>
        <taxon>Actinomycetes</taxon>
        <taxon>Kitasatosporales</taxon>
        <taxon>Streptomycetaceae</taxon>
        <taxon>Streptomyces</taxon>
    </lineage>
</organism>
<evidence type="ECO:0000313" key="3">
    <source>
        <dbReference type="Proteomes" id="UP000181942"/>
    </source>
</evidence>
<reference evidence="2 3" key="1">
    <citation type="submission" date="2016-10" db="EMBL/GenBank/DDBJ databases">
        <authorList>
            <person name="de Groot N.N."/>
        </authorList>
    </citation>
    <scope>NUCLEOTIDE SEQUENCE [LARGE SCALE GENOMIC DNA]</scope>
    <source>
        <strain evidence="2 3">OK461</strain>
    </source>
</reference>
<accession>A0A1I2IYK3</accession>
<proteinExistence type="predicted"/>
<gene>
    <name evidence="2" type="ORF">SAMN02787118_107123</name>
</gene>
<evidence type="ECO:0000256" key="1">
    <source>
        <dbReference type="SAM" id="MobiDB-lite"/>
    </source>
</evidence>
<feature type="compositionally biased region" description="Basic and acidic residues" evidence="1">
    <location>
        <begin position="34"/>
        <end position="45"/>
    </location>
</feature>
<name>A0A1I2IYK3_9ACTN</name>
<sequence>MLSGEHPGKLVVYTNPEAPGQFRTDGIDGYRGPGPDHGRIPRAED</sequence>
<evidence type="ECO:0000313" key="2">
    <source>
        <dbReference type="EMBL" id="SFF47602.1"/>
    </source>
</evidence>
<dbReference type="Proteomes" id="UP000181942">
    <property type="component" value="Unassembled WGS sequence"/>
</dbReference>